<reference evidence="2 3" key="1">
    <citation type="submission" date="2023-01" db="EMBL/GenBank/DDBJ databases">
        <title>Analysis of 21 Apiospora genomes using comparative genomics revels a genus with tremendous synthesis potential of carbohydrate active enzymes and secondary metabolites.</title>
        <authorList>
            <person name="Sorensen T."/>
        </authorList>
    </citation>
    <scope>NUCLEOTIDE SEQUENCE [LARGE SCALE GENOMIC DNA]</scope>
    <source>
        <strain evidence="2 3">CBS 135458</strain>
    </source>
</reference>
<dbReference type="GeneID" id="92088525"/>
<protein>
    <submittedName>
        <fullName evidence="2">Uncharacterized protein</fullName>
    </submittedName>
</protein>
<sequence length="163" mass="18202">MLFLLSLKIVSQGHALKQSLPRTGTDILNEVRVATRLAHDVQDGPRDSQTIHPGEDGDDTVTFGVGNFFKTLSQQANVLPLIALVWRKAATRDELVNGSSEPLVLHATFSARALWVVLLILRDELADAAEYLHRRLGTYNHWPDARLLPRMIALIHEIPLNTQ</sequence>
<keyword evidence="1" id="KW-0732">Signal</keyword>
<accession>A0ABR1VZU9</accession>
<proteinExistence type="predicted"/>
<evidence type="ECO:0000313" key="2">
    <source>
        <dbReference type="EMBL" id="KAK8076781.1"/>
    </source>
</evidence>
<dbReference type="RefSeq" id="XP_066719740.1">
    <property type="nucleotide sequence ID" value="XM_066855462.1"/>
</dbReference>
<feature type="signal peptide" evidence="1">
    <location>
        <begin position="1"/>
        <end position="15"/>
    </location>
</feature>
<dbReference type="EMBL" id="JAQQWL010000004">
    <property type="protein sequence ID" value="KAK8076781.1"/>
    <property type="molecule type" value="Genomic_DNA"/>
</dbReference>
<evidence type="ECO:0000256" key="1">
    <source>
        <dbReference type="SAM" id="SignalP"/>
    </source>
</evidence>
<gene>
    <name evidence="2" type="ORF">PG994_004053</name>
</gene>
<feature type="chain" id="PRO_5047246758" evidence="1">
    <location>
        <begin position="16"/>
        <end position="163"/>
    </location>
</feature>
<evidence type="ECO:0000313" key="3">
    <source>
        <dbReference type="Proteomes" id="UP001480595"/>
    </source>
</evidence>
<dbReference type="Proteomes" id="UP001480595">
    <property type="component" value="Unassembled WGS sequence"/>
</dbReference>
<keyword evidence="3" id="KW-1185">Reference proteome</keyword>
<name>A0ABR1VZU9_9PEZI</name>
<organism evidence="2 3">
    <name type="scientific">Apiospora phragmitis</name>
    <dbReference type="NCBI Taxonomy" id="2905665"/>
    <lineage>
        <taxon>Eukaryota</taxon>
        <taxon>Fungi</taxon>
        <taxon>Dikarya</taxon>
        <taxon>Ascomycota</taxon>
        <taxon>Pezizomycotina</taxon>
        <taxon>Sordariomycetes</taxon>
        <taxon>Xylariomycetidae</taxon>
        <taxon>Amphisphaeriales</taxon>
        <taxon>Apiosporaceae</taxon>
        <taxon>Apiospora</taxon>
    </lineage>
</organism>
<comment type="caution">
    <text evidence="2">The sequence shown here is derived from an EMBL/GenBank/DDBJ whole genome shotgun (WGS) entry which is preliminary data.</text>
</comment>